<evidence type="ECO:0000256" key="6">
    <source>
        <dbReference type="SAM" id="MobiDB-lite"/>
    </source>
</evidence>
<organism evidence="9 10">
    <name type="scientific">Tetraparma gracilis</name>
    <dbReference type="NCBI Taxonomy" id="2962635"/>
    <lineage>
        <taxon>Eukaryota</taxon>
        <taxon>Sar</taxon>
        <taxon>Stramenopiles</taxon>
        <taxon>Ochrophyta</taxon>
        <taxon>Bolidophyceae</taxon>
        <taxon>Parmales</taxon>
        <taxon>Triparmaceae</taxon>
        <taxon>Tetraparma</taxon>
    </lineage>
</organism>
<dbReference type="PROSITE" id="PS51718">
    <property type="entry name" value="G_DYNAMIN_2"/>
    <property type="match status" value="1"/>
</dbReference>
<protein>
    <recommendedName>
        <fullName evidence="8">Dynamin-type G domain-containing protein</fullName>
    </recommendedName>
</protein>
<dbReference type="Proteomes" id="UP001165060">
    <property type="component" value="Unassembled WGS sequence"/>
</dbReference>
<evidence type="ECO:0000256" key="2">
    <source>
        <dbReference type="ARBA" id="ARBA00004481"/>
    </source>
</evidence>
<dbReference type="Gene3D" id="3.40.50.300">
    <property type="entry name" value="P-loop containing nucleotide triphosphate hydrolases"/>
    <property type="match status" value="1"/>
</dbReference>
<evidence type="ECO:0000256" key="7">
    <source>
        <dbReference type="SAM" id="Phobius"/>
    </source>
</evidence>
<gene>
    <name evidence="9" type="ORF">TeGR_g5727</name>
</gene>
<dbReference type="CDD" id="cd09913">
    <property type="entry name" value="EHD"/>
    <property type="match status" value="1"/>
</dbReference>
<evidence type="ECO:0000256" key="4">
    <source>
        <dbReference type="ARBA" id="ARBA00022753"/>
    </source>
</evidence>
<dbReference type="Gene3D" id="1.10.268.20">
    <property type="match status" value="1"/>
</dbReference>
<evidence type="ECO:0000256" key="5">
    <source>
        <dbReference type="ARBA" id="ARBA00023136"/>
    </source>
</evidence>
<reference evidence="9 10" key="1">
    <citation type="journal article" date="2023" name="Commun. Biol.">
        <title>Genome analysis of Parmales, the sister group of diatoms, reveals the evolutionary specialization of diatoms from phago-mixotrophs to photoautotrophs.</title>
        <authorList>
            <person name="Ban H."/>
            <person name="Sato S."/>
            <person name="Yoshikawa S."/>
            <person name="Yamada K."/>
            <person name="Nakamura Y."/>
            <person name="Ichinomiya M."/>
            <person name="Sato N."/>
            <person name="Blanc-Mathieu R."/>
            <person name="Endo H."/>
            <person name="Kuwata A."/>
            <person name="Ogata H."/>
        </authorList>
    </citation>
    <scope>NUCLEOTIDE SEQUENCE [LARGE SCALE GENOMIC DNA]</scope>
</reference>
<feature type="compositionally biased region" description="Low complexity" evidence="6">
    <location>
        <begin position="1"/>
        <end position="12"/>
    </location>
</feature>
<keyword evidence="7" id="KW-0812">Transmembrane</keyword>
<evidence type="ECO:0000313" key="9">
    <source>
        <dbReference type="EMBL" id="GMI21841.1"/>
    </source>
</evidence>
<dbReference type="InterPro" id="IPR040990">
    <property type="entry name" value="DUF5600"/>
</dbReference>
<evidence type="ECO:0000256" key="1">
    <source>
        <dbReference type="ARBA" id="ARBA00004413"/>
    </source>
</evidence>
<feature type="region of interest" description="Disordered" evidence="6">
    <location>
        <begin position="1"/>
        <end position="46"/>
    </location>
</feature>
<accession>A0ABQ6M8T5</accession>
<proteinExistence type="predicted"/>
<evidence type="ECO:0000259" key="8">
    <source>
        <dbReference type="PROSITE" id="PS51718"/>
    </source>
</evidence>
<dbReference type="InterPro" id="IPR045063">
    <property type="entry name" value="Dynamin_N"/>
</dbReference>
<comment type="subcellular location">
    <subcellularLocation>
        <location evidence="1">Cell membrane</location>
        <topology evidence="1">Peripheral membrane protein</topology>
        <orientation evidence="1">Cytoplasmic side</orientation>
    </subcellularLocation>
    <subcellularLocation>
        <location evidence="2">Endosome membrane</location>
        <topology evidence="2">Peripheral membrane protein</topology>
    </subcellularLocation>
</comment>
<dbReference type="Pfam" id="PF18150">
    <property type="entry name" value="DUF5600"/>
    <property type="match status" value="1"/>
</dbReference>
<comment type="caution">
    <text evidence="9">The sequence shown here is derived from an EMBL/GenBank/DDBJ whole genome shotgun (WGS) entry which is preliminary data.</text>
</comment>
<keyword evidence="10" id="KW-1185">Reference proteome</keyword>
<keyword evidence="4" id="KW-0967">Endosome</keyword>
<dbReference type="PANTHER" id="PTHR11216:SF31">
    <property type="entry name" value="AT21416P"/>
    <property type="match status" value="1"/>
</dbReference>
<feature type="transmembrane region" description="Helical" evidence="7">
    <location>
        <begin position="479"/>
        <end position="500"/>
    </location>
</feature>
<dbReference type="InterPro" id="IPR030381">
    <property type="entry name" value="G_DYNAMIN_dom"/>
</dbReference>
<feature type="domain" description="Dynamin-type G" evidence="8">
    <location>
        <begin position="83"/>
        <end position="318"/>
    </location>
</feature>
<evidence type="ECO:0000313" key="10">
    <source>
        <dbReference type="Proteomes" id="UP001165060"/>
    </source>
</evidence>
<dbReference type="PANTHER" id="PTHR11216">
    <property type="entry name" value="EH DOMAIN"/>
    <property type="match status" value="1"/>
</dbReference>
<keyword evidence="3" id="KW-1003">Cell membrane</keyword>
<evidence type="ECO:0000256" key="3">
    <source>
        <dbReference type="ARBA" id="ARBA00022475"/>
    </source>
</evidence>
<dbReference type="InterPro" id="IPR027417">
    <property type="entry name" value="P-loop_NTPase"/>
</dbReference>
<feature type="compositionally biased region" description="Low complexity" evidence="6">
    <location>
        <begin position="20"/>
        <end position="29"/>
    </location>
</feature>
<dbReference type="EMBL" id="BRYB01002563">
    <property type="protein sequence ID" value="GMI21841.1"/>
    <property type="molecule type" value="Genomic_DNA"/>
</dbReference>
<keyword evidence="7" id="KW-1133">Transmembrane helix</keyword>
<dbReference type="Pfam" id="PF00350">
    <property type="entry name" value="Dynamin_N"/>
    <property type="match status" value="2"/>
</dbReference>
<keyword evidence="5 7" id="KW-0472">Membrane</keyword>
<name>A0ABQ6M8T5_9STRA</name>
<dbReference type="InterPro" id="IPR031692">
    <property type="entry name" value="EHD_N"/>
</dbReference>
<dbReference type="Pfam" id="PF16880">
    <property type="entry name" value="EHD_N"/>
    <property type="match status" value="1"/>
</dbReference>
<sequence>MSAKASSLTSSPAPSPPASPRASPSTSKSPSPPPTPSTPTSRDPTSARVINGLKYLYHEKLRPYEERYFFQNFHYKAVTDAEIEAKPQVLLIGQYSTGKTSFISHLLGKPYPQAHIGPEPTTDKFVAVVHGKEEKVIKGNSLTVVPELPFGGLASFGAAFLNKFEASVCPAELLESVTIIDSPGVLSGEKQRISRSYSFAEVVAWFAERSDLILLLFDAHKLDISDEFREVIEALKPHDDKVRCVLNKADQIKKEQFVRVYGSLLWSMGKIFQTPEVVRVFCGSYWPEPLVHDDYKAMFEHDEKLLVEELKNLPSSAAARKINDMVKRIRLVKVHVCILSYLKSQMPLLWGKQAKQEFLIANLDVVFDEVKSMYMLSDGDMPALEPFRSNLRSFNFRMFPSLDRRVIRELDGLIAKEIPALMGRVGGVSGVLSMSSMLQVEHTDTQSELAKNKQQEQLKQREIAKKMFAAGGGGSSTTLIVTALVVLVVAVLLGLVAFAAMASTGAIAGPAAEAVKSKTGMIQSVVEKVLGGGDDDEL</sequence>
<dbReference type="SUPFAM" id="SSF52540">
    <property type="entry name" value="P-loop containing nucleoside triphosphate hydrolases"/>
    <property type="match status" value="1"/>
</dbReference>